<dbReference type="Pfam" id="PF01053">
    <property type="entry name" value="Cys_Met_Meta_PP"/>
    <property type="match status" value="1"/>
</dbReference>
<evidence type="ECO:0000313" key="4">
    <source>
        <dbReference type="EMBL" id="SDG22016.1"/>
    </source>
</evidence>
<dbReference type="InterPro" id="IPR015422">
    <property type="entry name" value="PyrdxlP-dep_Trfase_small"/>
</dbReference>
<dbReference type="SUPFAM" id="SSF53383">
    <property type="entry name" value="PLP-dependent transferases"/>
    <property type="match status" value="1"/>
</dbReference>
<sequence length="53" mass="5974">MFADDDVYRRVWAFGSDEELRRIGVAAGTIRVSTGIEHIEDLWADFAAALEKC</sequence>
<accession>A0A1G7SG26</accession>
<comment type="cofactor">
    <cofactor evidence="1 3">
        <name>pyridoxal 5'-phosphate</name>
        <dbReference type="ChEBI" id="CHEBI:597326"/>
    </cofactor>
</comment>
<organism evidence="4 5">
    <name type="scientific">Sinosporangium album</name>
    <dbReference type="NCBI Taxonomy" id="504805"/>
    <lineage>
        <taxon>Bacteria</taxon>
        <taxon>Bacillati</taxon>
        <taxon>Actinomycetota</taxon>
        <taxon>Actinomycetes</taxon>
        <taxon>Streptosporangiales</taxon>
        <taxon>Streptosporangiaceae</taxon>
        <taxon>Sinosporangium</taxon>
    </lineage>
</organism>
<gene>
    <name evidence="4" type="ORF">SAMN05421505_102296</name>
</gene>
<evidence type="ECO:0000256" key="3">
    <source>
        <dbReference type="RuleBase" id="RU362118"/>
    </source>
</evidence>
<dbReference type="GO" id="GO:0030170">
    <property type="term" value="F:pyridoxal phosphate binding"/>
    <property type="evidence" value="ECO:0007669"/>
    <property type="project" value="InterPro"/>
</dbReference>
<dbReference type="GO" id="GO:0019346">
    <property type="term" value="P:transsulfuration"/>
    <property type="evidence" value="ECO:0007669"/>
    <property type="project" value="InterPro"/>
</dbReference>
<evidence type="ECO:0000256" key="1">
    <source>
        <dbReference type="ARBA" id="ARBA00001933"/>
    </source>
</evidence>
<evidence type="ECO:0000256" key="2">
    <source>
        <dbReference type="ARBA" id="ARBA00022898"/>
    </source>
</evidence>
<dbReference type="InterPro" id="IPR000277">
    <property type="entry name" value="Cys/Met-Metab_PyrdxlP-dep_enz"/>
</dbReference>
<name>A0A1G7SG26_9ACTN</name>
<dbReference type="AlphaFoldDB" id="A0A1G7SG26"/>
<dbReference type="STRING" id="504805.SAMN05421505_102296"/>
<keyword evidence="2 3" id="KW-0663">Pyridoxal phosphate</keyword>
<comment type="similarity">
    <text evidence="3">Belongs to the trans-sulfuration enzymes family.</text>
</comment>
<dbReference type="Proteomes" id="UP000198923">
    <property type="component" value="Unassembled WGS sequence"/>
</dbReference>
<protein>
    <submittedName>
        <fullName evidence="4">Cys/Met metabolism PLP-dependent enzyme</fullName>
    </submittedName>
</protein>
<dbReference type="InterPro" id="IPR015424">
    <property type="entry name" value="PyrdxlP-dep_Trfase"/>
</dbReference>
<reference evidence="4 5" key="1">
    <citation type="submission" date="2016-10" db="EMBL/GenBank/DDBJ databases">
        <authorList>
            <person name="de Groot N.N."/>
        </authorList>
    </citation>
    <scope>NUCLEOTIDE SEQUENCE [LARGE SCALE GENOMIC DNA]</scope>
    <source>
        <strain evidence="4 5">CPCC 201354</strain>
    </source>
</reference>
<keyword evidence="5" id="KW-1185">Reference proteome</keyword>
<dbReference type="RefSeq" id="WP_245690753.1">
    <property type="nucleotide sequence ID" value="NZ_FNCN01000002.1"/>
</dbReference>
<dbReference type="EMBL" id="FNCN01000002">
    <property type="protein sequence ID" value="SDG22016.1"/>
    <property type="molecule type" value="Genomic_DNA"/>
</dbReference>
<proteinExistence type="inferred from homology"/>
<dbReference type="Gene3D" id="3.90.1150.10">
    <property type="entry name" value="Aspartate Aminotransferase, domain 1"/>
    <property type="match status" value="1"/>
</dbReference>
<evidence type="ECO:0000313" key="5">
    <source>
        <dbReference type="Proteomes" id="UP000198923"/>
    </source>
</evidence>